<dbReference type="InParanoid" id="G4YPJ8"/>
<dbReference type="PANTHER" id="PTHR12250:SF0">
    <property type="entry name" value="GPI ETHANOLAMINE PHOSPHATE TRANSFERASE 1"/>
    <property type="match status" value="1"/>
</dbReference>
<dbReference type="STRING" id="1094619.G4YPJ8"/>
<feature type="transmembrane region" description="Helical" evidence="12">
    <location>
        <begin position="856"/>
        <end position="879"/>
    </location>
</feature>
<keyword evidence="15" id="KW-1185">Reference proteome</keyword>
<feature type="transmembrane region" description="Helical" evidence="12">
    <location>
        <begin position="814"/>
        <end position="836"/>
    </location>
</feature>
<dbReference type="UniPathway" id="UPA00196"/>
<comment type="subcellular location">
    <subcellularLocation>
        <location evidence="1 12">Endoplasmic reticulum membrane</location>
        <topology evidence="1 12">Multi-pass membrane protein</topology>
    </subcellularLocation>
</comment>
<dbReference type="InterPro" id="IPR002591">
    <property type="entry name" value="Phosphodiest/P_Trfase"/>
</dbReference>
<evidence type="ECO:0000256" key="7">
    <source>
        <dbReference type="ARBA" id="ARBA00022692"/>
    </source>
</evidence>
<feature type="transmembrane region" description="Helical" evidence="12">
    <location>
        <begin position="900"/>
        <end position="917"/>
    </location>
</feature>
<dbReference type="SUPFAM" id="SSF53649">
    <property type="entry name" value="Alkaline phosphatase-like"/>
    <property type="match status" value="1"/>
</dbReference>
<dbReference type="InterPro" id="IPR017850">
    <property type="entry name" value="Alkaline_phosphatase_core_sf"/>
</dbReference>
<comment type="pathway">
    <text evidence="2 12">Glycolipid biosynthesis; glycosylphosphatidylinositol-anchor biosynthesis.</text>
</comment>
<feature type="transmembrane region" description="Helical" evidence="12">
    <location>
        <begin position="778"/>
        <end position="794"/>
    </location>
</feature>
<dbReference type="Gene3D" id="3.40.720.10">
    <property type="entry name" value="Alkaline Phosphatase, subunit A"/>
    <property type="match status" value="1"/>
</dbReference>
<organism evidence="14 15">
    <name type="scientific">Phytophthora sojae (strain P6497)</name>
    <name type="common">Soybean stem and root rot agent</name>
    <name type="synonym">Phytophthora megasperma f. sp. glycines</name>
    <dbReference type="NCBI Taxonomy" id="1094619"/>
    <lineage>
        <taxon>Eukaryota</taxon>
        <taxon>Sar</taxon>
        <taxon>Stramenopiles</taxon>
        <taxon>Oomycota</taxon>
        <taxon>Peronosporomycetes</taxon>
        <taxon>Peronosporales</taxon>
        <taxon>Peronosporaceae</taxon>
        <taxon>Phytophthora</taxon>
    </lineage>
</organism>
<evidence type="ECO:0000256" key="1">
    <source>
        <dbReference type="ARBA" id="ARBA00004477"/>
    </source>
</evidence>
<dbReference type="GeneID" id="20653978"/>
<dbReference type="InterPro" id="IPR037671">
    <property type="entry name" value="PIGN_N"/>
</dbReference>
<dbReference type="EMBL" id="JH159151">
    <property type="protein sequence ID" value="EGZ28300.1"/>
    <property type="molecule type" value="Genomic_DNA"/>
</dbReference>
<comment type="caution">
    <text evidence="12">Lacks conserved residue(s) required for the propagation of feature annotation.</text>
</comment>
<dbReference type="AlphaFoldDB" id="G4YPJ8"/>
<dbReference type="GO" id="GO:0051377">
    <property type="term" value="F:mannose-ethanolamine phosphotransferase activity"/>
    <property type="evidence" value="ECO:0007669"/>
    <property type="project" value="UniProtKB-UniRule"/>
</dbReference>
<comment type="function">
    <text evidence="12">Ethanolamine phosphate transferase involved in glycosylphosphatidylinositol-anchor biosynthesis. Transfers ethanolamine phosphate to the first alpha-1,4-linked mannose of the glycosylphosphatidylinositol precursor of GPI-anchor.</text>
</comment>
<evidence type="ECO:0000259" key="13">
    <source>
        <dbReference type="Pfam" id="PF04987"/>
    </source>
</evidence>
<keyword evidence="6 12" id="KW-0808">Transferase</keyword>
<evidence type="ECO:0000256" key="4">
    <source>
        <dbReference type="ARBA" id="ARBA00020831"/>
    </source>
</evidence>
<feature type="transmembrane region" description="Helical" evidence="12">
    <location>
        <begin position="527"/>
        <end position="549"/>
    </location>
</feature>
<dbReference type="GO" id="GO:0005789">
    <property type="term" value="C:endoplasmic reticulum membrane"/>
    <property type="evidence" value="ECO:0007669"/>
    <property type="project" value="UniProtKB-SubCell"/>
</dbReference>
<evidence type="ECO:0000313" key="15">
    <source>
        <dbReference type="Proteomes" id="UP000002640"/>
    </source>
</evidence>
<evidence type="ECO:0000256" key="12">
    <source>
        <dbReference type="RuleBase" id="RU367138"/>
    </source>
</evidence>
<name>G4YPJ8_PHYSP</name>
<feature type="domain" description="GPI ethanolamine phosphate transferase 1 C-terminal" evidence="13">
    <location>
        <begin position="486"/>
        <end position="924"/>
    </location>
</feature>
<sequence length="979" mass="109758">MGGGSIAGLLLLAVAFHALCVLSIFDIYFQSPVESFIPSANYTSSPPAKRVVIFTLDGCRVDKLFKTVAHYADRYDVSPDSSATAQFSSNSRTPFLGNVMRHRGSWGVSHNHAPTESRPCHVALTAGMYEDPHAVTKSWRRHPVPFDSVFNQSSNAFIYGNKDVAPMLARHAPQATEEHYTAREEVDMVREDTTLLDVWAYRKMKELFARGTEAKDPELYRKLHDDKLVIYCHFLGTDLTGPKYGADSREYLENIAVVDELIKKTEKMIDEYYGNDGRTAYVVNSDHGMDLRGDHGDLDPSKTRTAIIAWGAGVQGPITTNKPDRGGFAIDLPTQSRIEVQARLRAQEKEEEIAAREWASMANFTRKDVMQTDVAALISALAGLPYPRNSVSVLPFTYLPENKYRAVALRANAEQLYRHALRKEEVKRAHRGLFFVPYSPLHHRVLDLEARMDEALDKGKSHTIHQEAHRVVEVSSQEMIEICRNAIVYYQTYDWLFLLGSVVLGYFGLAFVVIIAYLNPLKFRLRWLLLHTIDIKLVAAAGAVMWWRLLADSPLTHYLYGLCPLVFWKFAWGQRTTLYAAVVFPGQGSWWQWSAGLASIFLCLELVVLGYQYRPSFSLLFVLLAMKLMSSSFCWSVSCLLLAIFPCLPSNYDQSTPFVGIGAFFRWKTILGSGATPVLFAVLTFHWTDNYLQNNDTPPFTLVVTNWVVVILPPAWFLIHGKCQSKASGLCSPNLEKAGDLERQQPGEDSPSLLVMRLVKVQLALAPALTLLSSSYELMFYVALCSALVSWLLLEVKRTFAAGISTSREVQRALLLLLFAQISFFGTSSVAGMTSFQLPSTRRFLTEPDPSVAQALVVLKLLIPFVVVGCAFRLILLLPSGAVSSREKELRGSSCWVSRYYLLAIAFVELLAVHYLFLVNNEGSWKQMGNSIAEFCIINGQVVLLSTIVLLGWVFVSDLEPNDKGYELVEAEEDDEKVQ</sequence>
<dbReference type="Pfam" id="PF01663">
    <property type="entry name" value="Phosphodiest"/>
    <property type="match status" value="1"/>
</dbReference>
<evidence type="ECO:0000256" key="3">
    <source>
        <dbReference type="ARBA" id="ARBA00008400"/>
    </source>
</evidence>
<accession>G4YPJ8</accession>
<dbReference type="InterPro" id="IPR017852">
    <property type="entry name" value="GPI_EtnP_transferase_1_C"/>
</dbReference>
<reference evidence="14 15" key="1">
    <citation type="journal article" date="2006" name="Science">
        <title>Phytophthora genome sequences uncover evolutionary origins and mechanisms of pathogenesis.</title>
        <authorList>
            <person name="Tyler B.M."/>
            <person name="Tripathy S."/>
            <person name="Zhang X."/>
            <person name="Dehal P."/>
            <person name="Jiang R.H."/>
            <person name="Aerts A."/>
            <person name="Arredondo F.D."/>
            <person name="Baxter L."/>
            <person name="Bensasson D."/>
            <person name="Beynon J.L."/>
            <person name="Chapman J."/>
            <person name="Damasceno C.M."/>
            <person name="Dorrance A.E."/>
            <person name="Dou D."/>
            <person name="Dickerman A.W."/>
            <person name="Dubchak I.L."/>
            <person name="Garbelotto M."/>
            <person name="Gijzen M."/>
            <person name="Gordon S.G."/>
            <person name="Govers F."/>
            <person name="Grunwald N.J."/>
            <person name="Huang W."/>
            <person name="Ivors K.L."/>
            <person name="Jones R.W."/>
            <person name="Kamoun S."/>
            <person name="Krampis K."/>
            <person name="Lamour K.H."/>
            <person name="Lee M.K."/>
            <person name="McDonald W.H."/>
            <person name="Medina M."/>
            <person name="Meijer H.J."/>
            <person name="Nordberg E.K."/>
            <person name="Maclean D.J."/>
            <person name="Ospina-Giraldo M.D."/>
            <person name="Morris P.F."/>
            <person name="Phuntumart V."/>
            <person name="Putnam N.H."/>
            <person name="Rash S."/>
            <person name="Rose J.K."/>
            <person name="Sakihama Y."/>
            <person name="Salamov A.A."/>
            <person name="Savidor A."/>
            <person name="Scheuring C.F."/>
            <person name="Smith B.M."/>
            <person name="Sobral B.W."/>
            <person name="Terry A."/>
            <person name="Torto-Alalibo T.A."/>
            <person name="Win J."/>
            <person name="Xu Z."/>
            <person name="Zhang H."/>
            <person name="Grigoriev I.V."/>
            <person name="Rokhsar D.S."/>
            <person name="Boore J.L."/>
        </authorList>
    </citation>
    <scope>NUCLEOTIDE SEQUENCE [LARGE SCALE GENOMIC DNA]</scope>
    <source>
        <strain evidence="14 15">P6497</strain>
    </source>
</reference>
<keyword evidence="9 12" id="KW-1133">Transmembrane helix</keyword>
<keyword evidence="7 12" id="KW-0812">Transmembrane</keyword>
<keyword evidence="11" id="KW-0325">Glycoprotein</keyword>
<feature type="transmembrane region" description="Helical" evidence="12">
    <location>
        <begin position="593"/>
        <end position="613"/>
    </location>
</feature>
<gene>
    <name evidence="14" type="ORF">PHYSODRAFT_470590</name>
</gene>
<evidence type="ECO:0000256" key="8">
    <source>
        <dbReference type="ARBA" id="ARBA00022824"/>
    </source>
</evidence>
<feature type="transmembrane region" description="Helical" evidence="12">
    <location>
        <begin position="937"/>
        <end position="956"/>
    </location>
</feature>
<dbReference type="InterPro" id="IPR007070">
    <property type="entry name" value="GPI_EtnP_transferase_1"/>
</dbReference>
<feature type="transmembrane region" description="Helical" evidence="12">
    <location>
        <begin position="700"/>
        <end position="719"/>
    </location>
</feature>
<protein>
    <recommendedName>
        <fullName evidence="4 12">GPI ethanolamine phosphate transferase 1</fullName>
        <ecNumber evidence="12">2.-.-.-</ecNumber>
    </recommendedName>
</protein>
<evidence type="ECO:0000256" key="9">
    <source>
        <dbReference type="ARBA" id="ARBA00022989"/>
    </source>
</evidence>
<comment type="similarity">
    <text evidence="3 12">Belongs to the PIGG/PIGN/PIGO family. PIGN subfamily.</text>
</comment>
<keyword evidence="5 12" id="KW-0337">GPI-anchor biosynthesis</keyword>
<dbReference type="Pfam" id="PF04987">
    <property type="entry name" value="PigN"/>
    <property type="match status" value="1"/>
</dbReference>
<dbReference type="KEGG" id="psoj:PHYSODRAFT_470590"/>
<keyword evidence="10 12" id="KW-0472">Membrane</keyword>
<dbReference type="CDD" id="cd16020">
    <property type="entry name" value="GPI_EPT_1"/>
    <property type="match status" value="1"/>
</dbReference>
<proteinExistence type="inferred from homology"/>
<evidence type="ECO:0000256" key="6">
    <source>
        <dbReference type="ARBA" id="ARBA00022679"/>
    </source>
</evidence>
<dbReference type="RefSeq" id="XP_009515575.1">
    <property type="nucleotide sequence ID" value="XM_009517280.1"/>
</dbReference>
<dbReference type="GO" id="GO:0006506">
    <property type="term" value="P:GPI anchor biosynthetic process"/>
    <property type="evidence" value="ECO:0007669"/>
    <property type="project" value="UniProtKB-UniPathway"/>
</dbReference>
<evidence type="ECO:0000256" key="2">
    <source>
        <dbReference type="ARBA" id="ARBA00004687"/>
    </source>
</evidence>
<dbReference type="PANTHER" id="PTHR12250">
    <property type="entry name" value="PHOSPHATIDYLINOSITOL GLYCAN, CLASS N"/>
    <property type="match status" value="1"/>
</dbReference>
<keyword evidence="8 12" id="KW-0256">Endoplasmic reticulum</keyword>
<dbReference type="EC" id="2.-.-.-" evidence="12"/>
<evidence type="ECO:0000256" key="5">
    <source>
        <dbReference type="ARBA" id="ARBA00022502"/>
    </source>
</evidence>
<dbReference type="OMA" id="QSYFHRE"/>
<feature type="transmembrane region" description="Helical" evidence="12">
    <location>
        <begin position="669"/>
        <end position="688"/>
    </location>
</feature>
<evidence type="ECO:0000313" key="14">
    <source>
        <dbReference type="EMBL" id="EGZ28300.1"/>
    </source>
</evidence>
<dbReference type="Proteomes" id="UP000002640">
    <property type="component" value="Unassembled WGS sequence"/>
</dbReference>
<evidence type="ECO:0000256" key="11">
    <source>
        <dbReference type="ARBA" id="ARBA00023180"/>
    </source>
</evidence>
<feature type="transmembrane region" description="Helical" evidence="12">
    <location>
        <begin position="495"/>
        <end position="518"/>
    </location>
</feature>
<evidence type="ECO:0000256" key="10">
    <source>
        <dbReference type="ARBA" id="ARBA00023136"/>
    </source>
</evidence>
<feature type="transmembrane region" description="Helical" evidence="12">
    <location>
        <begin position="619"/>
        <end position="648"/>
    </location>
</feature>